<dbReference type="PANTHER" id="PTHR30250">
    <property type="entry name" value="PST FAMILY PREDICTED COLANIC ACID TRANSPORTER"/>
    <property type="match status" value="1"/>
</dbReference>
<keyword evidence="4 6" id="KW-1133">Transmembrane helix</keyword>
<feature type="transmembrane region" description="Helical" evidence="6">
    <location>
        <begin position="469"/>
        <end position="490"/>
    </location>
</feature>
<feature type="transmembrane region" description="Helical" evidence="6">
    <location>
        <begin position="298"/>
        <end position="318"/>
    </location>
</feature>
<comment type="subcellular location">
    <subcellularLocation>
        <location evidence="1">Cell membrane</location>
        <topology evidence="1">Multi-pass membrane protein</topology>
    </subcellularLocation>
</comment>
<keyword evidence="2" id="KW-1003">Cell membrane</keyword>
<keyword evidence="8" id="KW-1185">Reference proteome</keyword>
<gene>
    <name evidence="7" type="ORF">EDC63_11230</name>
</gene>
<dbReference type="AlphaFoldDB" id="A0A4R3XY70"/>
<name>A0A4R3XY70_9PROT</name>
<evidence type="ECO:0000313" key="8">
    <source>
        <dbReference type="Proteomes" id="UP000295367"/>
    </source>
</evidence>
<feature type="transmembrane region" description="Helical" evidence="6">
    <location>
        <begin position="324"/>
        <end position="345"/>
    </location>
</feature>
<dbReference type="PANTHER" id="PTHR30250:SF11">
    <property type="entry name" value="O-ANTIGEN TRANSPORTER-RELATED"/>
    <property type="match status" value="1"/>
</dbReference>
<feature type="transmembrane region" description="Helical" evidence="6">
    <location>
        <begin position="366"/>
        <end position="385"/>
    </location>
</feature>
<evidence type="ECO:0000256" key="4">
    <source>
        <dbReference type="ARBA" id="ARBA00022989"/>
    </source>
</evidence>
<dbReference type="Proteomes" id="UP000295367">
    <property type="component" value="Unassembled WGS sequence"/>
</dbReference>
<feature type="transmembrane region" description="Helical" evidence="6">
    <location>
        <begin position="257"/>
        <end position="277"/>
    </location>
</feature>
<keyword evidence="3 6" id="KW-0812">Transmembrane</keyword>
<feature type="transmembrane region" description="Helical" evidence="6">
    <location>
        <begin position="12"/>
        <end position="33"/>
    </location>
</feature>
<proteinExistence type="predicted"/>
<feature type="transmembrane region" description="Helical" evidence="6">
    <location>
        <begin position="433"/>
        <end position="457"/>
    </location>
</feature>
<feature type="transmembrane region" description="Helical" evidence="6">
    <location>
        <begin position="39"/>
        <end position="58"/>
    </location>
</feature>
<comment type="caution">
    <text evidence="7">The sequence shown here is derived from an EMBL/GenBank/DDBJ whole genome shotgun (WGS) entry which is preliminary data.</text>
</comment>
<feature type="transmembrane region" description="Helical" evidence="6">
    <location>
        <begin position="397"/>
        <end position="421"/>
    </location>
</feature>
<evidence type="ECO:0000313" key="7">
    <source>
        <dbReference type="EMBL" id="TCV84266.1"/>
    </source>
</evidence>
<accession>A0A4R3XY70</accession>
<feature type="transmembrane region" description="Helical" evidence="6">
    <location>
        <begin position="108"/>
        <end position="128"/>
    </location>
</feature>
<dbReference type="InterPro" id="IPR050833">
    <property type="entry name" value="Poly_Biosynth_Transport"/>
</dbReference>
<organism evidence="7 8">
    <name type="scientific">Sulfurirhabdus autotrophica</name>
    <dbReference type="NCBI Taxonomy" id="1706046"/>
    <lineage>
        <taxon>Bacteria</taxon>
        <taxon>Pseudomonadati</taxon>
        <taxon>Pseudomonadota</taxon>
        <taxon>Betaproteobacteria</taxon>
        <taxon>Nitrosomonadales</taxon>
        <taxon>Sulfuricellaceae</taxon>
        <taxon>Sulfurirhabdus</taxon>
    </lineage>
</organism>
<reference evidence="7 8" key="1">
    <citation type="submission" date="2019-03" db="EMBL/GenBank/DDBJ databases">
        <title>Genomic Encyclopedia of Type Strains, Phase IV (KMG-IV): sequencing the most valuable type-strain genomes for metagenomic binning, comparative biology and taxonomic classification.</title>
        <authorList>
            <person name="Goeker M."/>
        </authorList>
    </citation>
    <scope>NUCLEOTIDE SEQUENCE [LARGE SCALE GENOMIC DNA]</scope>
    <source>
        <strain evidence="7 8">DSM 100309</strain>
    </source>
</reference>
<feature type="transmembrane region" description="Helical" evidence="6">
    <location>
        <begin position="178"/>
        <end position="197"/>
    </location>
</feature>
<evidence type="ECO:0000256" key="3">
    <source>
        <dbReference type="ARBA" id="ARBA00022692"/>
    </source>
</evidence>
<protein>
    <submittedName>
        <fullName evidence="7">O-antigen/teichoic acid export membrane protein</fullName>
    </submittedName>
</protein>
<dbReference type="GO" id="GO:0005886">
    <property type="term" value="C:plasma membrane"/>
    <property type="evidence" value="ECO:0007669"/>
    <property type="project" value="UniProtKB-SubCell"/>
</dbReference>
<dbReference type="EMBL" id="SMCO01000012">
    <property type="protein sequence ID" value="TCV84266.1"/>
    <property type="molecule type" value="Genomic_DNA"/>
</dbReference>
<feature type="transmembrane region" description="Helical" evidence="6">
    <location>
        <begin position="149"/>
        <end position="172"/>
    </location>
</feature>
<sequence length="510" mass="57170">MLHSRSVKTRFLVSVGSNSIRGMIGFASGLLIARGLNPSGYGDLMFLLGSFVAIRSLLDMGSSSAFYTFMSRHVQGPRFYSFYFTWLVLQFVITLLFVALIIPDNIFARVWLGHNREIVLITLLAAFMQQQVWQTVSQIGESMRKTVKVQLLNLFIAIFYLAMVSLLLILESMSIENILFLMIVQYVLATLLAYQFFREDQAGFVEKDATLKQIFQEYWVYCKPLIALSLVSFLYDFADKWMLQKFGGSTQQGYFQIASQFSTVSLLATTSILSIFWKEISNALAKHDHARVTMLYHKVSRGLVMLGAIITGLLLPWAEQIVTVFLGPSYVQAWPVLAIMLLYPIHQSMGQIGGTMLLAGGHTHKYMVVSMMIMLVSVPFSYLMLAPAAGALVPGLGMGAVGIASKTVLLSIVAVNIQALVIARYSGWKFDWLYQVIGIPLMVGLGYLAKMFVGLLWNSDGTGNMTDLIISVMLTFLVYGISVTLVLWLLPWLFGMEREEIEYLFRKSKS</sequence>
<evidence type="ECO:0000256" key="2">
    <source>
        <dbReference type="ARBA" id="ARBA00022475"/>
    </source>
</evidence>
<feature type="transmembrane region" description="Helical" evidence="6">
    <location>
        <begin position="79"/>
        <end position="102"/>
    </location>
</feature>
<feature type="transmembrane region" description="Helical" evidence="6">
    <location>
        <begin position="218"/>
        <end position="237"/>
    </location>
</feature>
<evidence type="ECO:0000256" key="5">
    <source>
        <dbReference type="ARBA" id="ARBA00023136"/>
    </source>
</evidence>
<evidence type="ECO:0000256" key="6">
    <source>
        <dbReference type="SAM" id="Phobius"/>
    </source>
</evidence>
<evidence type="ECO:0000256" key="1">
    <source>
        <dbReference type="ARBA" id="ARBA00004651"/>
    </source>
</evidence>
<keyword evidence="5 6" id="KW-0472">Membrane</keyword>